<dbReference type="Gene3D" id="2.30.30.90">
    <property type="match status" value="1"/>
</dbReference>
<dbReference type="SUPFAM" id="SSF50037">
    <property type="entry name" value="C-terminal domain of transcriptional repressors"/>
    <property type="match status" value="1"/>
</dbReference>
<keyword evidence="4" id="KW-1185">Reference proteome</keyword>
<dbReference type="AlphaFoldDB" id="A0A366IFT4"/>
<dbReference type="RefSeq" id="WP_113919431.1">
    <property type="nucleotide sequence ID" value="NZ_QNRX01000001.1"/>
</dbReference>
<keyword evidence="1" id="KW-0408">Iron</keyword>
<reference evidence="3 4" key="1">
    <citation type="submission" date="2018-06" db="EMBL/GenBank/DDBJ databases">
        <title>Genomic Encyclopedia of Type Strains, Phase IV (KMG-IV): sequencing the most valuable type-strain genomes for metagenomic binning, comparative biology and taxonomic classification.</title>
        <authorList>
            <person name="Goeker M."/>
        </authorList>
    </citation>
    <scope>NUCLEOTIDE SEQUENCE [LARGE SCALE GENOMIC DNA]</scope>
    <source>
        <strain evidence="3 4">DSM 22112</strain>
    </source>
</reference>
<organism evidence="3 4">
    <name type="scientific">Alkalibaculum bacchi</name>
    <dbReference type="NCBI Taxonomy" id="645887"/>
    <lineage>
        <taxon>Bacteria</taxon>
        <taxon>Bacillati</taxon>
        <taxon>Bacillota</taxon>
        <taxon>Clostridia</taxon>
        <taxon>Eubacteriales</taxon>
        <taxon>Eubacteriaceae</taxon>
        <taxon>Alkalibaculum</taxon>
    </lineage>
</organism>
<dbReference type="InterPro" id="IPR052713">
    <property type="entry name" value="FeoA"/>
</dbReference>
<feature type="domain" description="Ferrous iron transporter FeoA-like" evidence="2">
    <location>
        <begin position="2"/>
        <end position="73"/>
    </location>
</feature>
<dbReference type="InterPro" id="IPR038157">
    <property type="entry name" value="FeoA_core_dom"/>
</dbReference>
<protein>
    <submittedName>
        <fullName evidence="3">Ferrous iron transport protein A</fullName>
    </submittedName>
</protein>
<dbReference type="GO" id="GO:0046914">
    <property type="term" value="F:transition metal ion binding"/>
    <property type="evidence" value="ECO:0007669"/>
    <property type="project" value="InterPro"/>
</dbReference>
<evidence type="ECO:0000313" key="4">
    <source>
        <dbReference type="Proteomes" id="UP000253490"/>
    </source>
</evidence>
<sequence length="73" mass="8036">MTCLNTLHVGTKAKVSCLLSNGLLKERMMALGFTKGASIEVVRKGPEDNLTVYNIRGTMIALRREESDLILVN</sequence>
<accession>A0A366IFT4</accession>
<gene>
    <name evidence="3" type="ORF">DES36_101282</name>
</gene>
<evidence type="ECO:0000256" key="1">
    <source>
        <dbReference type="ARBA" id="ARBA00023004"/>
    </source>
</evidence>
<name>A0A366IFT4_9FIRM</name>
<dbReference type="InterPro" id="IPR008988">
    <property type="entry name" value="Transcriptional_repressor_C"/>
</dbReference>
<dbReference type="SMART" id="SM00899">
    <property type="entry name" value="FeoA"/>
    <property type="match status" value="1"/>
</dbReference>
<dbReference type="PANTHER" id="PTHR42954:SF2">
    <property type="entry name" value="FE(2+) TRANSPORT PROTEIN A"/>
    <property type="match status" value="1"/>
</dbReference>
<dbReference type="EMBL" id="QNRX01000001">
    <property type="protein sequence ID" value="RBP70223.1"/>
    <property type="molecule type" value="Genomic_DNA"/>
</dbReference>
<proteinExistence type="predicted"/>
<dbReference type="PANTHER" id="PTHR42954">
    <property type="entry name" value="FE(2+) TRANSPORT PROTEIN A"/>
    <property type="match status" value="1"/>
</dbReference>
<evidence type="ECO:0000259" key="2">
    <source>
        <dbReference type="SMART" id="SM00899"/>
    </source>
</evidence>
<dbReference type="Pfam" id="PF04023">
    <property type="entry name" value="FeoA"/>
    <property type="match status" value="1"/>
</dbReference>
<evidence type="ECO:0000313" key="3">
    <source>
        <dbReference type="EMBL" id="RBP70223.1"/>
    </source>
</evidence>
<comment type="caution">
    <text evidence="3">The sequence shown here is derived from an EMBL/GenBank/DDBJ whole genome shotgun (WGS) entry which is preliminary data.</text>
</comment>
<dbReference type="InterPro" id="IPR007167">
    <property type="entry name" value="Fe-transptr_FeoA-like"/>
</dbReference>
<dbReference type="Proteomes" id="UP000253490">
    <property type="component" value="Unassembled WGS sequence"/>
</dbReference>
<dbReference type="OrthoDB" id="9811076at2"/>